<evidence type="ECO:0000313" key="1">
    <source>
        <dbReference type="EMBL" id="EMD95880.1"/>
    </source>
</evidence>
<dbReference type="HOGENOM" id="CLU_2800860_0_0_1"/>
<sequence length="68" mass="7579">DGQEVTYNELLAGTGANKRGYAKICFCGERAAADGLDYFWVDLLHQECRPDLNVLQNVEQLAARIDGY</sequence>
<keyword evidence="2" id="KW-1185">Reference proteome</keyword>
<organism evidence="1 2">
    <name type="scientific">Cochliobolus heterostrophus (strain C5 / ATCC 48332 / race O)</name>
    <name type="common">Southern corn leaf blight fungus</name>
    <name type="synonym">Bipolaris maydis</name>
    <dbReference type="NCBI Taxonomy" id="701091"/>
    <lineage>
        <taxon>Eukaryota</taxon>
        <taxon>Fungi</taxon>
        <taxon>Dikarya</taxon>
        <taxon>Ascomycota</taxon>
        <taxon>Pezizomycotina</taxon>
        <taxon>Dothideomycetes</taxon>
        <taxon>Pleosporomycetidae</taxon>
        <taxon>Pleosporales</taxon>
        <taxon>Pleosporineae</taxon>
        <taxon>Pleosporaceae</taxon>
        <taxon>Bipolaris</taxon>
    </lineage>
</organism>
<dbReference type="EMBL" id="KB445570">
    <property type="protein sequence ID" value="EMD95880.1"/>
    <property type="molecule type" value="Genomic_DNA"/>
</dbReference>
<reference evidence="2" key="2">
    <citation type="journal article" date="2013" name="PLoS Genet.">
        <title>Comparative genome structure, secondary metabolite, and effector coding capacity across Cochliobolus pathogens.</title>
        <authorList>
            <person name="Condon B.J."/>
            <person name="Leng Y."/>
            <person name="Wu D."/>
            <person name="Bushley K.E."/>
            <person name="Ohm R.A."/>
            <person name="Otillar R."/>
            <person name="Martin J."/>
            <person name="Schackwitz W."/>
            <person name="Grimwood J."/>
            <person name="MohdZainudin N."/>
            <person name="Xue C."/>
            <person name="Wang R."/>
            <person name="Manning V.A."/>
            <person name="Dhillon B."/>
            <person name="Tu Z.J."/>
            <person name="Steffenson B.J."/>
            <person name="Salamov A."/>
            <person name="Sun H."/>
            <person name="Lowry S."/>
            <person name="LaButti K."/>
            <person name="Han J."/>
            <person name="Copeland A."/>
            <person name="Lindquist E."/>
            <person name="Barry K."/>
            <person name="Schmutz J."/>
            <person name="Baker S.E."/>
            <person name="Ciuffetti L.M."/>
            <person name="Grigoriev I.V."/>
            <person name="Zhong S."/>
            <person name="Turgeon B.G."/>
        </authorList>
    </citation>
    <scope>NUCLEOTIDE SEQUENCE [LARGE SCALE GENOMIC DNA]</scope>
    <source>
        <strain evidence="2">C5 / ATCC 48332 / race O</strain>
    </source>
</reference>
<gene>
    <name evidence="1" type="ORF">COCHEDRAFT_1090282</name>
</gene>
<name>M2TEK4_COCH5</name>
<protein>
    <recommendedName>
        <fullName evidence="3">Heterokaryon incompatibility domain-containing protein</fullName>
    </recommendedName>
</protein>
<proteinExistence type="predicted"/>
<dbReference type="Proteomes" id="UP000016936">
    <property type="component" value="Unassembled WGS sequence"/>
</dbReference>
<feature type="non-terminal residue" evidence="1">
    <location>
        <position position="1"/>
    </location>
</feature>
<dbReference type="STRING" id="701091.M2TEK4"/>
<accession>M2TEK4</accession>
<dbReference type="AlphaFoldDB" id="M2TEK4"/>
<reference evidence="1 2" key="1">
    <citation type="journal article" date="2012" name="PLoS Pathog.">
        <title>Diverse lifestyles and strategies of plant pathogenesis encoded in the genomes of eighteen Dothideomycetes fungi.</title>
        <authorList>
            <person name="Ohm R.A."/>
            <person name="Feau N."/>
            <person name="Henrissat B."/>
            <person name="Schoch C.L."/>
            <person name="Horwitz B.A."/>
            <person name="Barry K.W."/>
            <person name="Condon B.J."/>
            <person name="Copeland A.C."/>
            <person name="Dhillon B."/>
            <person name="Glaser F."/>
            <person name="Hesse C.N."/>
            <person name="Kosti I."/>
            <person name="LaButti K."/>
            <person name="Lindquist E.A."/>
            <person name="Lucas S."/>
            <person name="Salamov A.A."/>
            <person name="Bradshaw R.E."/>
            <person name="Ciuffetti L."/>
            <person name="Hamelin R.C."/>
            <person name="Kema G.H.J."/>
            <person name="Lawrence C."/>
            <person name="Scott J.A."/>
            <person name="Spatafora J.W."/>
            <person name="Turgeon B.G."/>
            <person name="de Wit P.J.G.M."/>
            <person name="Zhong S."/>
            <person name="Goodwin S.B."/>
            <person name="Grigoriev I.V."/>
        </authorList>
    </citation>
    <scope>NUCLEOTIDE SEQUENCE [LARGE SCALE GENOMIC DNA]</scope>
    <source>
        <strain evidence="2">C5 / ATCC 48332 / race O</strain>
    </source>
</reference>
<evidence type="ECO:0008006" key="3">
    <source>
        <dbReference type="Google" id="ProtNLM"/>
    </source>
</evidence>
<evidence type="ECO:0000313" key="2">
    <source>
        <dbReference type="Proteomes" id="UP000016936"/>
    </source>
</evidence>